<proteinExistence type="predicted"/>
<reference evidence="2" key="1">
    <citation type="submission" date="2021-01" db="EMBL/GenBank/DDBJ databases">
        <authorList>
            <person name="Corre E."/>
            <person name="Pelletier E."/>
            <person name="Niang G."/>
            <person name="Scheremetjew M."/>
            <person name="Finn R."/>
            <person name="Kale V."/>
            <person name="Holt S."/>
            <person name="Cochrane G."/>
            <person name="Meng A."/>
            <person name="Brown T."/>
            <person name="Cohen L."/>
        </authorList>
    </citation>
    <scope>NUCLEOTIDE SEQUENCE</scope>
    <source>
        <strain evidence="2">CCMP3105</strain>
    </source>
</reference>
<dbReference type="EMBL" id="HBNR01077217">
    <property type="protein sequence ID" value="CAE4653670.1"/>
    <property type="molecule type" value="Transcribed_RNA"/>
</dbReference>
<feature type="compositionally biased region" description="Low complexity" evidence="1">
    <location>
        <begin position="357"/>
        <end position="376"/>
    </location>
</feature>
<evidence type="ECO:0000256" key="1">
    <source>
        <dbReference type="SAM" id="MobiDB-lite"/>
    </source>
</evidence>
<name>A0A7S4W9M1_9DINO</name>
<feature type="region of interest" description="Disordered" evidence="1">
    <location>
        <begin position="227"/>
        <end position="417"/>
    </location>
</feature>
<feature type="compositionally biased region" description="Basic residues" evidence="1">
    <location>
        <begin position="332"/>
        <end position="345"/>
    </location>
</feature>
<evidence type="ECO:0000313" key="2">
    <source>
        <dbReference type="EMBL" id="CAE4653670.1"/>
    </source>
</evidence>
<dbReference type="AlphaFoldDB" id="A0A7S4W9M1"/>
<feature type="compositionally biased region" description="Polar residues" evidence="1">
    <location>
        <begin position="241"/>
        <end position="252"/>
    </location>
</feature>
<feature type="compositionally biased region" description="Low complexity" evidence="1">
    <location>
        <begin position="399"/>
        <end position="417"/>
    </location>
</feature>
<organism evidence="2">
    <name type="scientific">Alexandrium monilatum</name>
    <dbReference type="NCBI Taxonomy" id="311494"/>
    <lineage>
        <taxon>Eukaryota</taxon>
        <taxon>Sar</taxon>
        <taxon>Alveolata</taxon>
        <taxon>Dinophyceae</taxon>
        <taxon>Gonyaulacales</taxon>
        <taxon>Pyrocystaceae</taxon>
        <taxon>Alexandrium</taxon>
    </lineage>
</organism>
<sequence>MDPPVSAWTTPRIHSVKPFRRGCLVEITAGVSKKTTNLLDLQGLLHNYGVCMEVTWPTKRHPEDPWTARFVEASAARQAIDASLLGQIVFQGCALRLDWFSKPGPAPGSEIEVEPARQVVVEETLMRATTALQRLPEWPPSPAPSLPPALPPHIAGALAVPDTPAVVALPRAPPPCLAALQDSQCPAPPSPSLVFSCARVDAYGGCLVPSPEPRSPSLVFFVGEELPEETETAGCDGRPRNSGSPRNPQTADVSPEGPDIMDEDRHLDIDEVSSLDDSMRGVEEPEVGEPADEQVASPDDSMRGAEEPEVGEPADEQVALPDDSMRGVLTSRRNRGSLRMTRRVLTRTPTHPAAPQPLRAPASTRAARARSPMPTAVRAPTPSPTLRKDSSPSRPRLPPGASAAAAWRAAPPGLPSAAAEAAAEARSLGSELTSEFPKESAVPRQAPCGICLGVRACFRHRSGRGRRCRRHCRRRRRRRGDHAADCGRREEEAGCQEEASAAFTSCHGQRRLQSGSGCHVRLTGGRLRRRSNVSWSCLRRTGCSAASSQRSRGAARWVLFGSQRSKRSLRNWQVTSS</sequence>
<gene>
    <name evidence="2" type="ORF">AMON00008_LOCUS54936</name>
</gene>
<protein>
    <submittedName>
        <fullName evidence="2">Uncharacterized protein</fullName>
    </submittedName>
</protein>
<accession>A0A7S4W9M1</accession>